<name>A0A8J7U2K0_9BACT</name>
<dbReference type="InterPro" id="IPR036890">
    <property type="entry name" value="HATPase_C_sf"/>
</dbReference>
<keyword evidence="4" id="KW-0902">Two-component regulatory system</keyword>
<dbReference type="Pfam" id="PF00512">
    <property type="entry name" value="HisKA"/>
    <property type="match status" value="1"/>
</dbReference>
<protein>
    <recommendedName>
        <fullName evidence="2">histidine kinase</fullName>
        <ecNumber evidence="2">2.7.13.3</ecNumber>
    </recommendedName>
</protein>
<dbReference type="EMBL" id="JAFREP010000002">
    <property type="protein sequence ID" value="MBO1317370.1"/>
    <property type="molecule type" value="Genomic_DNA"/>
</dbReference>
<dbReference type="SUPFAM" id="SSF55874">
    <property type="entry name" value="ATPase domain of HSP90 chaperone/DNA topoisomerase II/histidine kinase"/>
    <property type="match status" value="2"/>
</dbReference>
<evidence type="ECO:0000256" key="1">
    <source>
        <dbReference type="ARBA" id="ARBA00000085"/>
    </source>
</evidence>
<organism evidence="12 13">
    <name type="scientific">Acanthopleuribacter pedis</name>
    <dbReference type="NCBI Taxonomy" id="442870"/>
    <lineage>
        <taxon>Bacteria</taxon>
        <taxon>Pseudomonadati</taxon>
        <taxon>Acidobacteriota</taxon>
        <taxon>Holophagae</taxon>
        <taxon>Acanthopleuribacterales</taxon>
        <taxon>Acanthopleuribacteraceae</taxon>
        <taxon>Acanthopleuribacter</taxon>
    </lineage>
</organism>
<keyword evidence="5" id="KW-0805">Transcription regulation</keyword>
<dbReference type="InterPro" id="IPR011123">
    <property type="entry name" value="Y_Y_Y"/>
</dbReference>
<dbReference type="Pfam" id="PF02518">
    <property type="entry name" value="HATPase_c"/>
    <property type="match status" value="1"/>
</dbReference>
<dbReference type="SMART" id="SM00448">
    <property type="entry name" value="REC"/>
    <property type="match status" value="1"/>
</dbReference>
<dbReference type="InterPro" id="IPR003594">
    <property type="entry name" value="HATPase_dom"/>
</dbReference>
<dbReference type="RefSeq" id="WP_207856606.1">
    <property type="nucleotide sequence ID" value="NZ_JAFREP010000002.1"/>
</dbReference>
<evidence type="ECO:0000256" key="3">
    <source>
        <dbReference type="ARBA" id="ARBA00022553"/>
    </source>
</evidence>
<feature type="modified residue" description="4-aspartylphosphate" evidence="8">
    <location>
        <position position="1133"/>
    </location>
</feature>
<evidence type="ECO:0000259" key="10">
    <source>
        <dbReference type="PROSITE" id="PS50110"/>
    </source>
</evidence>
<dbReference type="Gene3D" id="3.40.50.2300">
    <property type="match status" value="1"/>
</dbReference>
<dbReference type="EMBL" id="JAFREP010000006">
    <property type="protein sequence ID" value="MBO1318677.1"/>
    <property type="molecule type" value="Genomic_DNA"/>
</dbReference>
<dbReference type="SMART" id="SM00388">
    <property type="entry name" value="HisKA"/>
    <property type="match status" value="1"/>
</dbReference>
<dbReference type="CDD" id="cd00082">
    <property type="entry name" value="HisKA"/>
    <property type="match status" value="1"/>
</dbReference>
<dbReference type="SUPFAM" id="SSF55781">
    <property type="entry name" value="GAF domain-like"/>
    <property type="match status" value="1"/>
</dbReference>
<feature type="domain" description="Histidine kinase" evidence="9">
    <location>
        <begin position="808"/>
        <end position="1026"/>
    </location>
</feature>
<dbReference type="Gene3D" id="2.130.10.10">
    <property type="entry name" value="YVTN repeat-like/Quinoprotein amine dehydrogenase"/>
    <property type="match status" value="3"/>
</dbReference>
<dbReference type="Gene3D" id="3.30.565.10">
    <property type="entry name" value="Histidine kinase-like ATPase, C-terminal domain"/>
    <property type="match status" value="2"/>
</dbReference>
<dbReference type="FunFam" id="3.30.565.10:FF:000010">
    <property type="entry name" value="Sensor histidine kinase RcsC"/>
    <property type="match status" value="1"/>
</dbReference>
<evidence type="ECO:0000313" key="11">
    <source>
        <dbReference type="EMBL" id="MBO1317370.1"/>
    </source>
</evidence>
<dbReference type="InterPro" id="IPR011110">
    <property type="entry name" value="Reg_prop"/>
</dbReference>
<dbReference type="FunFam" id="3.40.50.2300:FF:000001">
    <property type="entry name" value="DNA-binding response regulator PhoB"/>
    <property type="match status" value="1"/>
</dbReference>
<dbReference type="InterPro" id="IPR013783">
    <property type="entry name" value="Ig-like_fold"/>
</dbReference>
<evidence type="ECO:0000256" key="8">
    <source>
        <dbReference type="PROSITE-ProRule" id="PRU00169"/>
    </source>
</evidence>
<sequence>MKFEHLTTRDGLSQNGVFTIVQDHHGFLWFGTRDGLSRFDGQRFRTYYRDFQDETTLLDNSVSHLAVGGDGVIWALNYVAGISRFDPETGTFQRFPLGAPEAPQCQHLNGVSAGPGNTLFVSHDRGLAQYNPETGRFDEIDLSALAEGDVESAEMIWFPGDDALWIATNQGLLRYHPEQGILKVYAFDDTDPNRLPPRFFTAIQPSGQGKLWLRSSAGIGLFDPETEHYEPVDFGSASWPGEGGGMLRDSRGILWIPTKGGVMLYDPQFETLTQLRAEAKDPRTLSEDHVVTVFEDRSNMVWLGTFGGGVNLYNRSSETIGHVRLDFEGVNNYKYAVFAFVEGDDGLMHVATESAGVLTYDPGIGSVVPAQEASNDPDAVHPDILDMLPADGGMWLGTVTGLKWFDPKQPRWRDVADPEGAAYNQLQRSIQDLEYGPHGEIFMASFGGLIAYQPRDGSWRFWVHDPENPESLPHNFLLAAHQTERALYLGTYGNGLFEFDGVSRFRQFPADGADPDALSHATILTIIEGPDGRLWIGTLGGGLNVFDPETERFKRYTRKHGLVNEKVFGLAFDGDGDLWIATNRGLSRLNLQTEQFRNFGLSHNLQANEFGRGAILRARDGTMYFGGVNGFNFLQPRALRTQAFHPPIVLSDVEVLNLPVQFDRETADLQEVTFAHDDRAIQFHFAALDFRSPRGLRYAYRVPGLTPDWVPLGNKGDVSFPKLAPGRYTLEMKVANADGEWVPETRKLAITVTPPWWANPYAYALYLFSGLMAVGFYLRRQQAKLQRSEAMNQRLMRVDELKDEFLANTSHELRTPIHGLVGLAESLLAGDAGEVSPAVADNLQLMVLSGKRLDNLVNDILDFSKLKQAELVLNLQPVDPAMVIEAVLAVCQPLAADKKVTLINDVSESLPFVNADEGRLQQVLFNLVGNAIKFSEEGEVRLVGERHDNLLRIAVHDQGIGFDPSMAEKIFESFQQGDGSATREYGGTGLGLAISRQLIERMAGRIWAEGYPGRGAVFTFELPISGEKTLTVYRTGVDGRVAESTLEVKNPIAAVVPGSFPAVASAAGPPREYAVGLPDGRAIRILAVDDEVANRRILANFLQVHRYEVVLAANGIEALEALKTDSFDLVLLDVMMPRMSGFEVCKRIRETHSLQELPIIFLTAKNQNADIVTAFQLGANDYLSKPFSRDSLLSRVKPHLELLDINRNLEQKVLERTQALQAYTHELETLNRIVQTINREMSAEGLLPTLLEQAMALFQSVSCGTFLLRDTRDQKFRVTVENACTAYLKARDYSEAAVRKQFLADQYQLDDATYFLPLTDSSGVVAGWFLMIALVFEGRLEGVMLLQTQTNPSEVAKTEFTRLHRFREHAVVAVGRVKTLNELVDKQRERVATAHLVGMAENASSVLHNMGNSLNSINISSEVIEHKLAQSNWPSLAERLLARFKGMLGSGEEGAQLTETLSKLLIRIEHRDAAMLEELRRLRQYLNQSLDVLRDQHALSGVTENPEPVEINPLLQACAQAVEIAGLPIDFTLRQGSVPILYVPKIKFMLMIAGLMRYLAFLSVENGAQVHPCYVESEQGTGHVVVRLRCSGGGLSAQRQQSLFDQNQSGELHNSANLAKEIGGGIEVESEGPGRGVTLLVRLPANIHRETPLQVAG</sequence>
<dbReference type="Pfam" id="PF00072">
    <property type="entry name" value="Response_reg"/>
    <property type="match status" value="1"/>
</dbReference>
<evidence type="ECO:0000256" key="2">
    <source>
        <dbReference type="ARBA" id="ARBA00012438"/>
    </source>
</evidence>
<evidence type="ECO:0000256" key="5">
    <source>
        <dbReference type="ARBA" id="ARBA00023015"/>
    </source>
</evidence>
<evidence type="ECO:0000256" key="7">
    <source>
        <dbReference type="ARBA" id="ARBA00023163"/>
    </source>
</evidence>
<evidence type="ECO:0000256" key="6">
    <source>
        <dbReference type="ARBA" id="ARBA00023125"/>
    </source>
</evidence>
<dbReference type="InterPro" id="IPR011006">
    <property type="entry name" value="CheY-like_superfamily"/>
</dbReference>
<dbReference type="InterPro" id="IPR001789">
    <property type="entry name" value="Sig_transdc_resp-reg_receiver"/>
</dbReference>
<dbReference type="InterPro" id="IPR036097">
    <property type="entry name" value="HisK_dim/P_sf"/>
</dbReference>
<dbReference type="PRINTS" id="PR00344">
    <property type="entry name" value="BCTRLSENSOR"/>
</dbReference>
<dbReference type="Gene3D" id="2.60.40.10">
    <property type="entry name" value="Immunoglobulins"/>
    <property type="match status" value="1"/>
</dbReference>
<feature type="domain" description="Response regulatory" evidence="10">
    <location>
        <begin position="1084"/>
        <end position="1200"/>
    </location>
</feature>
<keyword evidence="6" id="KW-0238">DNA-binding</keyword>
<dbReference type="Gene3D" id="3.30.450.40">
    <property type="match status" value="1"/>
</dbReference>
<dbReference type="InterPro" id="IPR004358">
    <property type="entry name" value="Sig_transdc_His_kin-like_C"/>
</dbReference>
<dbReference type="PROSITE" id="PS50109">
    <property type="entry name" value="HIS_KIN"/>
    <property type="match status" value="1"/>
</dbReference>
<dbReference type="PROSITE" id="PS50110">
    <property type="entry name" value="RESPONSE_REGULATORY"/>
    <property type="match status" value="1"/>
</dbReference>
<reference evidence="12" key="1">
    <citation type="submission" date="2021-03" db="EMBL/GenBank/DDBJ databases">
        <authorList>
            <person name="Wang G."/>
        </authorList>
    </citation>
    <scope>NUCLEOTIDE SEQUENCE</scope>
    <source>
        <strain evidence="12">KCTC 12899</strain>
    </source>
</reference>
<dbReference type="GO" id="GO:0000155">
    <property type="term" value="F:phosphorelay sensor kinase activity"/>
    <property type="evidence" value="ECO:0007669"/>
    <property type="project" value="InterPro"/>
</dbReference>
<evidence type="ECO:0000313" key="12">
    <source>
        <dbReference type="EMBL" id="MBO1318677.1"/>
    </source>
</evidence>
<dbReference type="Proteomes" id="UP000664417">
    <property type="component" value="Unassembled WGS sequence"/>
</dbReference>
<dbReference type="Pfam" id="PF07494">
    <property type="entry name" value="Reg_prop"/>
    <property type="match status" value="3"/>
</dbReference>
<dbReference type="GO" id="GO:0003677">
    <property type="term" value="F:DNA binding"/>
    <property type="evidence" value="ECO:0007669"/>
    <property type="project" value="UniProtKB-KW"/>
</dbReference>
<evidence type="ECO:0000259" key="9">
    <source>
        <dbReference type="PROSITE" id="PS50109"/>
    </source>
</evidence>
<dbReference type="Gene3D" id="1.10.287.130">
    <property type="match status" value="1"/>
</dbReference>
<keyword evidence="13" id="KW-1185">Reference proteome</keyword>
<evidence type="ECO:0000313" key="13">
    <source>
        <dbReference type="Proteomes" id="UP000664417"/>
    </source>
</evidence>
<gene>
    <name evidence="11" type="ORF">J3U88_02775</name>
    <name evidence="12" type="ORF">J3U88_09415</name>
</gene>
<keyword evidence="7" id="KW-0804">Transcription</keyword>
<dbReference type="SMART" id="SM00387">
    <property type="entry name" value="HATPase_c"/>
    <property type="match status" value="1"/>
</dbReference>
<dbReference type="PANTHER" id="PTHR43547:SF2">
    <property type="entry name" value="HYBRID SIGNAL TRANSDUCTION HISTIDINE KINASE C"/>
    <property type="match status" value="1"/>
</dbReference>
<dbReference type="InterPro" id="IPR015943">
    <property type="entry name" value="WD40/YVTN_repeat-like_dom_sf"/>
</dbReference>
<dbReference type="SUPFAM" id="SSF63829">
    <property type="entry name" value="Calcium-dependent phosphotriesterase"/>
    <property type="match status" value="3"/>
</dbReference>
<dbReference type="PANTHER" id="PTHR43547">
    <property type="entry name" value="TWO-COMPONENT HISTIDINE KINASE"/>
    <property type="match status" value="1"/>
</dbReference>
<keyword evidence="3 8" id="KW-0597">Phosphoprotein</keyword>
<comment type="caution">
    <text evidence="12">The sequence shown here is derived from an EMBL/GenBank/DDBJ whole genome shotgun (WGS) entry which is preliminary data.</text>
</comment>
<comment type="catalytic activity">
    <reaction evidence="1">
        <text>ATP + protein L-histidine = ADP + protein N-phospho-L-histidine.</text>
        <dbReference type="EC" id="2.7.13.3"/>
    </reaction>
</comment>
<evidence type="ECO:0000256" key="4">
    <source>
        <dbReference type="ARBA" id="ARBA00023012"/>
    </source>
</evidence>
<dbReference type="SUPFAM" id="SSF52172">
    <property type="entry name" value="CheY-like"/>
    <property type="match status" value="1"/>
</dbReference>
<dbReference type="InterPro" id="IPR005467">
    <property type="entry name" value="His_kinase_dom"/>
</dbReference>
<accession>A0A8J7U2K0</accession>
<dbReference type="InterPro" id="IPR003661">
    <property type="entry name" value="HisK_dim/P_dom"/>
</dbReference>
<dbReference type="CDD" id="cd16922">
    <property type="entry name" value="HATPase_EvgS-ArcB-TorS-like"/>
    <property type="match status" value="1"/>
</dbReference>
<dbReference type="Pfam" id="PF07495">
    <property type="entry name" value="Y_Y_Y"/>
    <property type="match status" value="1"/>
</dbReference>
<proteinExistence type="predicted"/>
<dbReference type="EC" id="2.7.13.3" evidence="2"/>
<dbReference type="InterPro" id="IPR029016">
    <property type="entry name" value="GAF-like_dom_sf"/>
</dbReference>
<dbReference type="SUPFAM" id="SSF47384">
    <property type="entry name" value="Homodimeric domain of signal transducing histidine kinase"/>
    <property type="match status" value="1"/>
</dbReference>